<dbReference type="EMBL" id="AM743169">
    <property type="protein sequence ID" value="CAQ47282.1"/>
    <property type="molecule type" value="Genomic_DNA"/>
</dbReference>
<evidence type="ECO:0000313" key="3">
    <source>
        <dbReference type="EMBL" id="CAQ47282.1"/>
    </source>
</evidence>
<feature type="coiled-coil region" evidence="1">
    <location>
        <begin position="191"/>
        <end position="218"/>
    </location>
</feature>
<dbReference type="EnsemblBacteria" id="CAQ47282">
    <property type="protein sequence ID" value="CAQ47282"/>
    <property type="gene ID" value="Smlt3878"/>
</dbReference>
<evidence type="ECO:0000313" key="4">
    <source>
        <dbReference type="Proteomes" id="UP000008840"/>
    </source>
</evidence>
<evidence type="ECO:0000256" key="1">
    <source>
        <dbReference type="SAM" id="Coils"/>
    </source>
</evidence>
<dbReference type="Pfam" id="PF12889">
    <property type="entry name" value="DUF3829"/>
    <property type="match status" value="1"/>
</dbReference>
<sequence>MCGCNRFQQGCEHMSRTLSVAALAASLSLILAACGGKAPAAAGGAAASGTPDASAAPSDPQQQLTAKLNAYIGCFNALDSKTHGSIESYTRWIKDVAAGPTGRETQVYGPFEISDYDMKQCDAPVTEAMAAKPVLADLDAAAGHYQQALKALVPISKDAHDYYDRQDYEDDQFAKGKQLHAPLMAAFKDFVAASETFNAELERQNDAAQREQLKALEQAEGRTREYYRLAMMLEAKAIMDLMSEDDFDQAKARERLDAFNRISDEAHAKVADQEPGKLDWNSFEREAENFRREGKARLQRVSEKEPYTDFERRMLDSPSMAPRGSASKLMQEYNTLVFQSNRQ</sequence>
<keyword evidence="2" id="KW-0732">Signal</keyword>
<dbReference type="Proteomes" id="UP000008840">
    <property type="component" value="Chromosome"/>
</dbReference>
<dbReference type="eggNOG" id="ENOG502ZCMG">
    <property type="taxonomic scope" value="Bacteria"/>
</dbReference>
<protein>
    <submittedName>
        <fullName evidence="3">Lipoprotein</fullName>
    </submittedName>
</protein>
<dbReference type="PROSITE" id="PS51257">
    <property type="entry name" value="PROKAR_LIPOPROTEIN"/>
    <property type="match status" value="1"/>
</dbReference>
<name>B2FT40_STRMK</name>
<dbReference type="InterPro" id="IPR024291">
    <property type="entry name" value="DUF3829"/>
</dbReference>
<dbReference type="AlphaFoldDB" id="B2FT40"/>
<reference evidence="3 4" key="1">
    <citation type="journal article" date="2008" name="Genome Biol.">
        <title>The complete genome, comparative and functional analysis of Stenotrophomonas maltophilia reveals an organism heavily shielded by drug resistance determinants.</title>
        <authorList>
            <person name="Crossman L.C."/>
            <person name="Gould V.C."/>
            <person name="Dow J.M."/>
            <person name="Vernikos G.S."/>
            <person name="Okazaki A."/>
            <person name="Sebaihia M."/>
            <person name="Saunders D."/>
            <person name="Arrowsmith C."/>
            <person name="Carver T."/>
            <person name="Peters N."/>
            <person name="Adlem E."/>
            <person name="Kerhornou A."/>
            <person name="Lord A."/>
            <person name="Murphy L."/>
            <person name="Seeger K."/>
            <person name="Squares R."/>
            <person name="Rutter S."/>
            <person name="Quail M.A."/>
            <person name="Rajandream M.A."/>
            <person name="Harris D."/>
            <person name="Churcher C."/>
            <person name="Bentley S.D."/>
            <person name="Parkhill J."/>
            <person name="Thomson N.R."/>
            <person name="Avison M.B."/>
        </authorList>
    </citation>
    <scope>NUCLEOTIDE SEQUENCE [LARGE SCALE GENOMIC DNA]</scope>
    <source>
        <strain evidence="3 4">K279a</strain>
    </source>
</reference>
<gene>
    <name evidence="3" type="ordered locus">Smlt3878</name>
</gene>
<keyword evidence="1" id="KW-0175">Coiled coil</keyword>
<proteinExistence type="predicted"/>
<keyword evidence="3" id="KW-0449">Lipoprotein</keyword>
<feature type="signal peptide" evidence="2">
    <location>
        <begin position="1"/>
        <end position="33"/>
    </location>
</feature>
<accession>B2FT40</accession>
<keyword evidence="4" id="KW-1185">Reference proteome</keyword>
<dbReference type="KEGG" id="sml:Smlt3878"/>
<organism evidence="3 4">
    <name type="scientific">Stenotrophomonas maltophilia (strain K279a)</name>
    <dbReference type="NCBI Taxonomy" id="522373"/>
    <lineage>
        <taxon>Bacteria</taxon>
        <taxon>Pseudomonadati</taxon>
        <taxon>Pseudomonadota</taxon>
        <taxon>Gammaproteobacteria</taxon>
        <taxon>Lysobacterales</taxon>
        <taxon>Lysobacteraceae</taxon>
        <taxon>Stenotrophomonas</taxon>
        <taxon>Stenotrophomonas maltophilia group</taxon>
    </lineage>
</organism>
<dbReference type="HOGENOM" id="CLU_070564_0_0_6"/>
<evidence type="ECO:0000256" key="2">
    <source>
        <dbReference type="SAM" id="SignalP"/>
    </source>
</evidence>
<feature type="chain" id="PRO_5002776021" evidence="2">
    <location>
        <begin position="34"/>
        <end position="343"/>
    </location>
</feature>